<evidence type="ECO:0008006" key="3">
    <source>
        <dbReference type="Google" id="ProtNLM"/>
    </source>
</evidence>
<keyword evidence="1" id="KW-0472">Membrane</keyword>
<evidence type="ECO:0000313" key="2">
    <source>
        <dbReference type="EMBL" id="HAC6618599.1"/>
    </source>
</evidence>
<sequence length="116" mass="13556">MKMETDKEFEERVKKESKRSEPYFIAAILAQITGYIIYQYSNFYMLTLLAIPLFMVAIFSSVFLVYHDIKNSPDEIKAEKINENNALLLKIDGWGIYFSTMVMIGYDVIAIFKIIF</sequence>
<protein>
    <recommendedName>
        <fullName evidence="3">Inner membrane protein</fullName>
    </recommendedName>
</protein>
<keyword evidence="1" id="KW-0812">Transmembrane</keyword>
<dbReference type="EMBL" id="DAAMGX010000015">
    <property type="protein sequence ID" value="HAC6618599.1"/>
    <property type="molecule type" value="Genomic_DNA"/>
</dbReference>
<accession>A0A702EVI7</accession>
<comment type="caution">
    <text evidence="2">The sequence shown here is derived from an EMBL/GenBank/DDBJ whole genome shotgun (WGS) entry which is preliminary data.</text>
</comment>
<feature type="transmembrane region" description="Helical" evidence="1">
    <location>
        <begin position="87"/>
        <end position="115"/>
    </location>
</feature>
<gene>
    <name evidence="2" type="ORF">G0C34_19825</name>
</gene>
<reference evidence="2" key="1">
    <citation type="journal article" date="2018" name="Genome Biol.">
        <title>SKESA: strategic k-mer extension for scrupulous assemblies.</title>
        <authorList>
            <person name="Souvorov A."/>
            <person name="Agarwala R."/>
            <person name="Lipman D.J."/>
        </authorList>
    </citation>
    <scope>NUCLEOTIDE SEQUENCE</scope>
    <source>
        <strain evidence="2">IVB 5560</strain>
    </source>
</reference>
<feature type="transmembrane region" description="Helical" evidence="1">
    <location>
        <begin position="44"/>
        <end position="66"/>
    </location>
</feature>
<proteinExistence type="predicted"/>
<organism evidence="2">
    <name type="scientific">Salmonella typhimurium</name>
    <dbReference type="NCBI Taxonomy" id="90371"/>
    <lineage>
        <taxon>Bacteria</taxon>
        <taxon>Pseudomonadati</taxon>
        <taxon>Pseudomonadota</taxon>
        <taxon>Gammaproteobacteria</taxon>
        <taxon>Enterobacterales</taxon>
        <taxon>Enterobacteriaceae</taxon>
        <taxon>Salmonella</taxon>
    </lineage>
</organism>
<dbReference type="AlphaFoldDB" id="A0A702EVI7"/>
<feature type="transmembrane region" description="Helical" evidence="1">
    <location>
        <begin position="21"/>
        <end position="38"/>
    </location>
</feature>
<keyword evidence="1" id="KW-1133">Transmembrane helix</keyword>
<reference evidence="2" key="2">
    <citation type="submission" date="2018-07" db="EMBL/GenBank/DDBJ databases">
        <authorList>
            <consortium name="NCBI Pathogen Detection Project"/>
        </authorList>
    </citation>
    <scope>NUCLEOTIDE SEQUENCE</scope>
    <source>
        <strain evidence="2">IVB 5560</strain>
    </source>
</reference>
<name>A0A702EVI7_SALTM</name>
<evidence type="ECO:0000256" key="1">
    <source>
        <dbReference type="SAM" id="Phobius"/>
    </source>
</evidence>